<keyword evidence="3" id="KW-1185">Reference proteome</keyword>
<proteinExistence type="predicted"/>
<dbReference type="EMBL" id="FUZP01000001">
    <property type="protein sequence ID" value="SKC50337.1"/>
    <property type="molecule type" value="Genomic_DNA"/>
</dbReference>
<evidence type="ECO:0000313" key="2">
    <source>
        <dbReference type="EMBL" id="SKC50337.1"/>
    </source>
</evidence>
<gene>
    <name evidence="2" type="ORF">SAMN06309945_1509</name>
</gene>
<dbReference type="AlphaFoldDB" id="A0A1T5JFE1"/>
<dbReference type="CDD" id="cd07374">
    <property type="entry name" value="CYTH-like_Pase"/>
    <property type="match status" value="1"/>
</dbReference>
<reference evidence="2 3" key="1">
    <citation type="submission" date="2017-02" db="EMBL/GenBank/DDBJ databases">
        <authorList>
            <person name="Peterson S.W."/>
        </authorList>
    </citation>
    <scope>NUCLEOTIDE SEQUENCE [LARGE SCALE GENOMIC DNA]</scope>
    <source>
        <strain evidence="2 3">VKM Ac-2059</strain>
    </source>
</reference>
<dbReference type="SMART" id="SM01118">
    <property type="entry name" value="CYTH"/>
    <property type="match status" value="1"/>
</dbReference>
<feature type="domain" description="CYTH" evidence="1">
    <location>
        <begin position="6"/>
        <end position="207"/>
    </location>
</feature>
<protein>
    <submittedName>
        <fullName evidence="2">CYTH domain-containing protein</fullName>
    </submittedName>
</protein>
<dbReference type="Pfam" id="PF01928">
    <property type="entry name" value="CYTH"/>
    <property type="match status" value="1"/>
</dbReference>
<dbReference type="OrthoDB" id="9777271at2"/>
<dbReference type="RefSeq" id="WP_079727531.1">
    <property type="nucleotide sequence ID" value="NZ_FUZP01000001.1"/>
</dbReference>
<dbReference type="PROSITE" id="PS51707">
    <property type="entry name" value="CYTH"/>
    <property type="match status" value="1"/>
</dbReference>
<dbReference type="Gene3D" id="2.40.320.10">
    <property type="entry name" value="Hypothetical Protein Pfu-838710-001"/>
    <property type="match status" value="1"/>
</dbReference>
<dbReference type="STRING" id="123320.SAMN06309945_1509"/>
<evidence type="ECO:0000259" key="1">
    <source>
        <dbReference type="PROSITE" id="PS51707"/>
    </source>
</evidence>
<evidence type="ECO:0000313" key="3">
    <source>
        <dbReference type="Proteomes" id="UP000190857"/>
    </source>
</evidence>
<accession>A0A1T5JFE1</accession>
<dbReference type="SUPFAM" id="SSF55154">
    <property type="entry name" value="CYTH-like phosphatases"/>
    <property type="match status" value="1"/>
</dbReference>
<sequence>MSGAEQVEIERKYDVAAESDVPDLTEVEGVASVTRHEGVPLDALYFDTEDQVLAANHIIIRRRSGGADEGWHVKLPADEGRTEVHWPLEDGSEDSVPDGVLERLAAILEGRAVTPLARIHTVRTLVHLQDAAGNDVAEIADDEVSTTDMRADTKRAWREWEAELLPGAPATRDERTALLDDIERSLVAAGARPSSTVAKIARALGADANFED</sequence>
<dbReference type="InterPro" id="IPR033469">
    <property type="entry name" value="CYTH-like_dom_sf"/>
</dbReference>
<name>A0A1T5JFE1_9MICO</name>
<organism evidence="2 3">
    <name type="scientific">Okibacterium fritillariae</name>
    <dbReference type="NCBI Taxonomy" id="123320"/>
    <lineage>
        <taxon>Bacteria</taxon>
        <taxon>Bacillati</taxon>
        <taxon>Actinomycetota</taxon>
        <taxon>Actinomycetes</taxon>
        <taxon>Micrococcales</taxon>
        <taxon>Microbacteriaceae</taxon>
        <taxon>Okibacterium</taxon>
    </lineage>
</organism>
<dbReference type="InterPro" id="IPR023577">
    <property type="entry name" value="CYTH_domain"/>
</dbReference>
<dbReference type="Proteomes" id="UP000190857">
    <property type="component" value="Unassembled WGS sequence"/>
</dbReference>